<dbReference type="PANTHER" id="PTHR34203">
    <property type="entry name" value="METHYLTRANSFERASE, FKBM FAMILY PROTEIN"/>
    <property type="match status" value="1"/>
</dbReference>
<dbReference type="RefSeq" id="WP_017741958.1">
    <property type="nucleotide sequence ID" value="NZ_KQ976354.1"/>
</dbReference>
<reference evidence="2 3" key="1">
    <citation type="journal article" date="2013" name="Genome Biol. Evol.">
        <title>Genomes of Stigonematalean cyanobacteria (subsection V) and the evolution of oxygenic photosynthesis from prokaryotes to plastids.</title>
        <authorList>
            <person name="Dagan T."/>
            <person name="Roettger M."/>
            <person name="Stucken K."/>
            <person name="Landan G."/>
            <person name="Koch R."/>
            <person name="Major P."/>
            <person name="Gould S.B."/>
            <person name="Goremykin V.V."/>
            <person name="Rippka R."/>
            <person name="Tandeau de Marsac N."/>
            <person name="Gugger M."/>
            <person name="Lockhart P.J."/>
            <person name="Allen J.F."/>
            <person name="Brune I."/>
            <person name="Maus I."/>
            <person name="Puhler A."/>
            <person name="Martin W.F."/>
        </authorList>
    </citation>
    <scope>NUCLEOTIDE SEQUENCE [LARGE SCALE GENOMIC DNA]</scope>
    <source>
        <strain evidence="2 3">PCC 7110</strain>
    </source>
</reference>
<dbReference type="AlphaFoldDB" id="A0A139XBQ3"/>
<dbReference type="Gene3D" id="3.40.50.150">
    <property type="entry name" value="Vaccinia Virus protein VP39"/>
    <property type="match status" value="1"/>
</dbReference>
<protein>
    <recommendedName>
        <fullName evidence="1">Methyltransferase FkbM domain-containing protein</fullName>
    </recommendedName>
</protein>
<keyword evidence="3" id="KW-1185">Reference proteome</keyword>
<evidence type="ECO:0000313" key="2">
    <source>
        <dbReference type="EMBL" id="KYC42121.1"/>
    </source>
</evidence>
<dbReference type="OrthoDB" id="423019at2"/>
<dbReference type="InterPro" id="IPR029063">
    <property type="entry name" value="SAM-dependent_MTases_sf"/>
</dbReference>
<name>A0A139XBQ3_9CYAN</name>
<feature type="domain" description="Methyltransferase FkbM" evidence="1">
    <location>
        <begin position="103"/>
        <end position="242"/>
    </location>
</feature>
<dbReference type="NCBIfam" id="TIGR01444">
    <property type="entry name" value="fkbM_fam"/>
    <property type="match status" value="1"/>
</dbReference>
<dbReference type="InterPro" id="IPR006342">
    <property type="entry name" value="FkbM_mtfrase"/>
</dbReference>
<dbReference type="EMBL" id="ANNX02000020">
    <property type="protein sequence ID" value="KYC42121.1"/>
    <property type="molecule type" value="Genomic_DNA"/>
</dbReference>
<evidence type="ECO:0000259" key="1">
    <source>
        <dbReference type="Pfam" id="PF05050"/>
    </source>
</evidence>
<dbReference type="Pfam" id="PF05050">
    <property type="entry name" value="Methyltransf_21"/>
    <property type="match status" value="1"/>
</dbReference>
<dbReference type="STRING" id="128403.WA1_19175"/>
<evidence type="ECO:0000313" key="3">
    <source>
        <dbReference type="Proteomes" id="UP000076925"/>
    </source>
</evidence>
<comment type="caution">
    <text evidence="2">The sequence shown here is derived from an EMBL/GenBank/DDBJ whole genome shotgun (WGS) entry which is preliminary data.</text>
</comment>
<organism evidence="2 3">
    <name type="scientific">Scytonema hofmannii PCC 7110</name>
    <dbReference type="NCBI Taxonomy" id="128403"/>
    <lineage>
        <taxon>Bacteria</taxon>
        <taxon>Bacillati</taxon>
        <taxon>Cyanobacteriota</taxon>
        <taxon>Cyanophyceae</taxon>
        <taxon>Nostocales</taxon>
        <taxon>Scytonemataceae</taxon>
        <taxon>Scytonema</taxon>
    </lineage>
</organism>
<sequence length="327" mass="37238">MSIQAIHPPNHFQKTLIHSLGYLFRYAISRGRGILLRSVFPNSSYFDYDFTILNYGKPYSGNLKFGIDHHIFFFQVFEPQNLIILQSIATYLSTQKISVNFLDIGANVGSHSHFMLGFADSVHSFEPHPEIFKSLAAKWNTHKNPSFHIYQFGLGAKECKLEYYEPATDNTGTGSFIQGAKINREVPISLPIRRGDDVLAEIGVSPISLIKVDVEGFEPFVFQGLVQTLKKDRPIIMMEMSAMTRQVMSQENLSLSSLLYDNVAIFEIQPINQRGKFRLEAKDFETLSNENDYLQDLLVVPIEHVNALIPKLQAQQFNRRRFQTAPG</sequence>
<dbReference type="Proteomes" id="UP000076925">
    <property type="component" value="Unassembled WGS sequence"/>
</dbReference>
<dbReference type="InterPro" id="IPR052514">
    <property type="entry name" value="SAM-dependent_MTase"/>
</dbReference>
<gene>
    <name evidence="2" type="ORF">WA1_19175</name>
</gene>
<proteinExistence type="predicted"/>
<dbReference type="PANTHER" id="PTHR34203:SF13">
    <property type="entry name" value="EXPRESSED PROTEIN"/>
    <property type="match status" value="1"/>
</dbReference>
<accession>A0A139XBQ3</accession>
<dbReference type="SUPFAM" id="SSF53335">
    <property type="entry name" value="S-adenosyl-L-methionine-dependent methyltransferases"/>
    <property type="match status" value="1"/>
</dbReference>